<dbReference type="InterPro" id="IPR013538">
    <property type="entry name" value="ASHA1/2-like_C"/>
</dbReference>
<name>A0A4Q7TTQ2_9MICO</name>
<dbReference type="Gene3D" id="3.30.530.20">
    <property type="match status" value="1"/>
</dbReference>
<sequence length="160" mass="16803">MGPQSSLTDMTDVGPSGFRSTRDIAAAPERVWEVLTTPSAFATWFGTDAVEVPLDRLTWRAVAGEPWSAQMVLPGGATIDWEGEMLTVDAPSILSFTITDDASIDQRDTVMFELAGAEANGCSLTLSQTGGGLDVDGYAQAAAGWAGFVDAIERLAAASR</sequence>
<dbReference type="SUPFAM" id="SSF55961">
    <property type="entry name" value="Bet v1-like"/>
    <property type="match status" value="1"/>
</dbReference>
<dbReference type="EMBL" id="SGXT01000011">
    <property type="protein sequence ID" value="RZT64361.1"/>
    <property type="molecule type" value="Genomic_DNA"/>
</dbReference>
<evidence type="ECO:0000256" key="1">
    <source>
        <dbReference type="ARBA" id="ARBA00006817"/>
    </source>
</evidence>
<comment type="similarity">
    <text evidence="1">Belongs to the AHA1 family.</text>
</comment>
<comment type="caution">
    <text evidence="3">The sequence shown here is derived from an EMBL/GenBank/DDBJ whole genome shotgun (WGS) entry which is preliminary data.</text>
</comment>
<proteinExistence type="inferred from homology"/>
<dbReference type="Proteomes" id="UP000292408">
    <property type="component" value="Unassembled WGS sequence"/>
</dbReference>
<gene>
    <name evidence="3" type="ORF">EV140_0606</name>
</gene>
<evidence type="ECO:0000313" key="3">
    <source>
        <dbReference type="EMBL" id="RZT64361.1"/>
    </source>
</evidence>
<dbReference type="Pfam" id="PF08327">
    <property type="entry name" value="AHSA1"/>
    <property type="match status" value="1"/>
</dbReference>
<accession>A0A4Q7TTQ2</accession>
<evidence type="ECO:0000313" key="4">
    <source>
        <dbReference type="Proteomes" id="UP000292408"/>
    </source>
</evidence>
<dbReference type="CDD" id="cd07814">
    <property type="entry name" value="SRPBCC_CalC_Aha1-like"/>
    <property type="match status" value="1"/>
</dbReference>
<protein>
    <submittedName>
        <fullName evidence="3">Uncharacterized protein YndB with AHSA1/START domain</fullName>
    </submittedName>
</protein>
<evidence type="ECO:0000259" key="2">
    <source>
        <dbReference type="Pfam" id="PF08327"/>
    </source>
</evidence>
<keyword evidence="4" id="KW-1185">Reference proteome</keyword>
<organism evidence="3 4">
    <name type="scientific">Microcella alkaliphila</name>
    <dbReference type="NCBI Taxonomy" id="279828"/>
    <lineage>
        <taxon>Bacteria</taxon>
        <taxon>Bacillati</taxon>
        <taxon>Actinomycetota</taxon>
        <taxon>Actinomycetes</taxon>
        <taxon>Micrococcales</taxon>
        <taxon>Microbacteriaceae</taxon>
        <taxon>Microcella</taxon>
    </lineage>
</organism>
<reference evidence="3 4" key="1">
    <citation type="journal article" date="2015" name="Stand. Genomic Sci.">
        <title>Genomic Encyclopedia of Bacterial and Archaeal Type Strains, Phase III: the genomes of soil and plant-associated and newly described type strains.</title>
        <authorList>
            <person name="Whitman W.B."/>
            <person name="Woyke T."/>
            <person name="Klenk H.P."/>
            <person name="Zhou Y."/>
            <person name="Lilburn T.G."/>
            <person name="Beck B.J."/>
            <person name="De Vos P."/>
            <person name="Vandamme P."/>
            <person name="Eisen J.A."/>
            <person name="Garrity G."/>
            <person name="Hugenholtz P."/>
            <person name="Kyrpides N.C."/>
        </authorList>
    </citation>
    <scope>NUCLEOTIDE SEQUENCE [LARGE SCALE GENOMIC DNA]</scope>
    <source>
        <strain evidence="3 4">AC4r</strain>
    </source>
</reference>
<dbReference type="AlphaFoldDB" id="A0A4Q7TTQ2"/>
<feature type="domain" description="Activator of Hsp90 ATPase homologue 1/2-like C-terminal" evidence="2">
    <location>
        <begin position="26"/>
        <end position="155"/>
    </location>
</feature>
<dbReference type="InterPro" id="IPR023393">
    <property type="entry name" value="START-like_dom_sf"/>
</dbReference>